<evidence type="ECO:0000256" key="4">
    <source>
        <dbReference type="ARBA" id="ARBA00022519"/>
    </source>
</evidence>
<evidence type="ECO:0000256" key="9">
    <source>
        <dbReference type="SAM" id="Phobius"/>
    </source>
</evidence>
<organism evidence="10 11">
    <name type="scientific">Paracoccus cavernae</name>
    <dbReference type="NCBI Taxonomy" id="1571207"/>
    <lineage>
        <taxon>Bacteria</taxon>
        <taxon>Pseudomonadati</taxon>
        <taxon>Pseudomonadota</taxon>
        <taxon>Alphaproteobacteria</taxon>
        <taxon>Rhodobacterales</taxon>
        <taxon>Paracoccaceae</taxon>
        <taxon>Paracoccus</taxon>
    </lineage>
</organism>
<gene>
    <name evidence="10" type="ORF">QWZ10_04340</name>
</gene>
<feature type="transmembrane region" description="Helical" evidence="9">
    <location>
        <begin position="40"/>
        <end position="67"/>
    </location>
</feature>
<dbReference type="InterPro" id="IPR007272">
    <property type="entry name" value="Sulf_transp_TsuA/YedE"/>
</dbReference>
<accession>A0ABT8D3L5</accession>
<comment type="similarity">
    <text evidence="8">Belongs to the TsuA/YedE (TC 9.B.102) family.</text>
</comment>
<evidence type="ECO:0000256" key="7">
    <source>
        <dbReference type="ARBA" id="ARBA00023136"/>
    </source>
</evidence>
<protein>
    <submittedName>
        <fullName evidence="10">YeeE/YedE thiosulfate transporter family protein</fullName>
    </submittedName>
</protein>
<evidence type="ECO:0000256" key="2">
    <source>
        <dbReference type="ARBA" id="ARBA00022448"/>
    </source>
</evidence>
<evidence type="ECO:0000313" key="10">
    <source>
        <dbReference type="EMBL" id="MDN3711257.1"/>
    </source>
</evidence>
<keyword evidence="3" id="KW-1003">Cell membrane</keyword>
<evidence type="ECO:0000256" key="8">
    <source>
        <dbReference type="ARBA" id="ARBA00035655"/>
    </source>
</evidence>
<evidence type="ECO:0000256" key="5">
    <source>
        <dbReference type="ARBA" id="ARBA00022692"/>
    </source>
</evidence>
<evidence type="ECO:0000256" key="1">
    <source>
        <dbReference type="ARBA" id="ARBA00004429"/>
    </source>
</evidence>
<dbReference type="PANTHER" id="PTHR30574:SF1">
    <property type="entry name" value="SULPHUR TRANSPORT DOMAIN-CONTAINING PROTEIN"/>
    <property type="match status" value="1"/>
</dbReference>
<keyword evidence="7 9" id="KW-0472">Membrane</keyword>
<reference evidence="11" key="1">
    <citation type="journal article" date="2019" name="Int. J. Syst. Evol. Microbiol.">
        <title>The Global Catalogue of Microorganisms (GCM) 10K type strain sequencing project: providing services to taxonomists for standard genome sequencing and annotation.</title>
        <authorList>
            <consortium name="The Broad Institute Genomics Platform"/>
            <consortium name="The Broad Institute Genome Sequencing Center for Infectious Disease"/>
            <person name="Wu L."/>
            <person name="Ma J."/>
        </authorList>
    </citation>
    <scope>NUCLEOTIDE SEQUENCE [LARGE SCALE GENOMIC DNA]</scope>
    <source>
        <strain evidence="11">CECT 8482</strain>
    </source>
</reference>
<dbReference type="Proteomes" id="UP001243846">
    <property type="component" value="Unassembled WGS sequence"/>
</dbReference>
<dbReference type="PANTHER" id="PTHR30574">
    <property type="entry name" value="INNER MEMBRANE PROTEIN YEDE"/>
    <property type="match status" value="1"/>
</dbReference>
<keyword evidence="6 9" id="KW-1133">Transmembrane helix</keyword>
<evidence type="ECO:0000313" key="11">
    <source>
        <dbReference type="Proteomes" id="UP001243846"/>
    </source>
</evidence>
<feature type="transmembrane region" description="Helical" evidence="9">
    <location>
        <begin position="88"/>
        <end position="111"/>
    </location>
</feature>
<feature type="transmembrane region" description="Helical" evidence="9">
    <location>
        <begin position="117"/>
        <end position="138"/>
    </location>
</feature>
<dbReference type="Pfam" id="PF04143">
    <property type="entry name" value="Sulf_transp"/>
    <property type="match status" value="1"/>
</dbReference>
<keyword evidence="4" id="KW-0997">Cell inner membrane</keyword>
<keyword evidence="2" id="KW-0813">Transport</keyword>
<sequence length="147" mass="14461">MLIGLCVAAGWWAVFATDDPFDPKVLNGLSFVGPVGEGIVWLILSTGRALSFGVAVVAGTLAGAFAASLLQRSAALETFTSGRNALKVAAGGTLMGFGGVLATGCSIGQGLTGLSTLSLASLVASLGILSGIAVGLIISRHTSPVGS</sequence>
<keyword evidence="11" id="KW-1185">Reference proteome</keyword>
<keyword evidence="5 9" id="KW-0812">Transmembrane</keyword>
<evidence type="ECO:0000256" key="6">
    <source>
        <dbReference type="ARBA" id="ARBA00022989"/>
    </source>
</evidence>
<comment type="subcellular location">
    <subcellularLocation>
        <location evidence="1">Cell inner membrane</location>
        <topology evidence="1">Multi-pass membrane protein</topology>
    </subcellularLocation>
</comment>
<evidence type="ECO:0000256" key="3">
    <source>
        <dbReference type="ARBA" id="ARBA00022475"/>
    </source>
</evidence>
<dbReference type="EMBL" id="JAUFRC010000001">
    <property type="protein sequence ID" value="MDN3711257.1"/>
    <property type="molecule type" value="Genomic_DNA"/>
</dbReference>
<comment type="caution">
    <text evidence="10">The sequence shown here is derived from an EMBL/GenBank/DDBJ whole genome shotgun (WGS) entry which is preliminary data.</text>
</comment>
<proteinExistence type="inferred from homology"/>
<name>A0ABT8D3L5_9RHOB</name>